<accession>A0AA35RZ88</accession>
<organism evidence="1 2">
    <name type="scientific">Geodia barretti</name>
    <name type="common">Barrett's horny sponge</name>
    <dbReference type="NCBI Taxonomy" id="519541"/>
    <lineage>
        <taxon>Eukaryota</taxon>
        <taxon>Metazoa</taxon>
        <taxon>Porifera</taxon>
        <taxon>Demospongiae</taxon>
        <taxon>Heteroscleromorpha</taxon>
        <taxon>Tetractinellida</taxon>
        <taxon>Astrophorina</taxon>
        <taxon>Geodiidae</taxon>
        <taxon>Geodia</taxon>
    </lineage>
</organism>
<proteinExistence type="predicted"/>
<comment type="caution">
    <text evidence="1">The sequence shown here is derived from an EMBL/GenBank/DDBJ whole genome shotgun (WGS) entry which is preliminary data.</text>
</comment>
<evidence type="ECO:0000313" key="1">
    <source>
        <dbReference type="EMBL" id="CAI8020490.1"/>
    </source>
</evidence>
<dbReference type="EMBL" id="CASHTH010001831">
    <property type="protein sequence ID" value="CAI8020490.1"/>
    <property type="molecule type" value="Genomic_DNA"/>
</dbReference>
<sequence length="197" mass="21960">MALQWPSMRARILIIKLKFLHKIIVGDLSLSARTFRSLAVTDVESLLLVRQCRFLESTLDSSFTTSILTSPKSVSLSSIKKDIRKLDFSLLLSDAASHRSQTLVQQIASSQEGSWPKFCIQAVLKFLSLHPHSDNTCPIPNCGILLDTHSICSHFLSDHSELTVTTQEITDACICCSDSIFIFGRSLHNSFKSLLYS</sequence>
<evidence type="ECO:0000313" key="2">
    <source>
        <dbReference type="Proteomes" id="UP001174909"/>
    </source>
</evidence>
<keyword evidence="2" id="KW-1185">Reference proteome</keyword>
<gene>
    <name evidence="1" type="ORF">GBAR_LOCUS12264</name>
</gene>
<dbReference type="Proteomes" id="UP001174909">
    <property type="component" value="Unassembled WGS sequence"/>
</dbReference>
<reference evidence="1" key="1">
    <citation type="submission" date="2023-03" db="EMBL/GenBank/DDBJ databases">
        <authorList>
            <person name="Steffen K."/>
            <person name="Cardenas P."/>
        </authorList>
    </citation>
    <scope>NUCLEOTIDE SEQUENCE</scope>
</reference>
<name>A0AA35RZ88_GEOBA</name>
<protein>
    <submittedName>
        <fullName evidence="1">Uncharacterized protein</fullName>
    </submittedName>
</protein>
<dbReference type="AlphaFoldDB" id="A0AA35RZ88"/>